<dbReference type="GeneID" id="80904548"/>
<name>A0A9W9CGD3_9PLEO</name>
<evidence type="ECO:0000313" key="1">
    <source>
        <dbReference type="EMBL" id="KAJ4360455.1"/>
    </source>
</evidence>
<dbReference type="Proteomes" id="UP001140513">
    <property type="component" value="Unassembled WGS sequence"/>
</dbReference>
<dbReference type="PANTHER" id="PTHR36578:SF1">
    <property type="entry name" value="APPLE DOMAIN-CONTAINING PROTEIN"/>
    <property type="match status" value="1"/>
</dbReference>
<sequence length="173" mass="19048">MALPFLFLKFKDMYSDAKGTNAIQLHTSRPNLHAPSIGDDYVGHITLESYDTKLCAANCREVRVPSIDIFFKRGSTVTLGNDCGNPASTALIKCTFQSTSEAEAKANNEGSTDHRFHRIIAGSNVCFNPRAIDLITEHCPSTGPEQSFEYREFLIAMDKMGFGKSIDIGTIAY</sequence>
<dbReference type="OrthoDB" id="271448at2759"/>
<dbReference type="EMBL" id="JAPEUX010000001">
    <property type="protein sequence ID" value="KAJ4360455.1"/>
    <property type="molecule type" value="Genomic_DNA"/>
</dbReference>
<gene>
    <name evidence="1" type="ORF">N0V89_001018</name>
</gene>
<protein>
    <submittedName>
        <fullName evidence="1">Uncharacterized protein</fullName>
    </submittedName>
</protein>
<accession>A0A9W9CGD3</accession>
<comment type="caution">
    <text evidence="1">The sequence shown here is derived from an EMBL/GenBank/DDBJ whole genome shotgun (WGS) entry which is preliminary data.</text>
</comment>
<evidence type="ECO:0000313" key="2">
    <source>
        <dbReference type="Proteomes" id="UP001140513"/>
    </source>
</evidence>
<organism evidence="1 2">
    <name type="scientific">Didymosphaeria variabile</name>
    <dbReference type="NCBI Taxonomy" id="1932322"/>
    <lineage>
        <taxon>Eukaryota</taxon>
        <taxon>Fungi</taxon>
        <taxon>Dikarya</taxon>
        <taxon>Ascomycota</taxon>
        <taxon>Pezizomycotina</taxon>
        <taxon>Dothideomycetes</taxon>
        <taxon>Pleosporomycetidae</taxon>
        <taxon>Pleosporales</taxon>
        <taxon>Massarineae</taxon>
        <taxon>Didymosphaeriaceae</taxon>
        <taxon>Didymosphaeria</taxon>
    </lineage>
</organism>
<dbReference type="AlphaFoldDB" id="A0A9W9CGD3"/>
<proteinExistence type="predicted"/>
<dbReference type="PANTHER" id="PTHR36578">
    <property type="entry name" value="CHROMOSOME 15, WHOLE GENOME SHOTGUN SEQUENCE"/>
    <property type="match status" value="1"/>
</dbReference>
<keyword evidence="2" id="KW-1185">Reference proteome</keyword>
<reference evidence="1" key="1">
    <citation type="submission" date="2022-10" db="EMBL/GenBank/DDBJ databases">
        <title>Tapping the CABI collections for fungal endophytes: first genome assemblies for Collariella, Neodidymelliopsis, Ascochyta clinopodiicola, Didymella pomorum, Didymosphaeria variabile, Neocosmospora piperis and Neocucurbitaria cava.</title>
        <authorList>
            <person name="Hill R."/>
        </authorList>
    </citation>
    <scope>NUCLEOTIDE SEQUENCE</scope>
    <source>
        <strain evidence="1">IMI 356815</strain>
    </source>
</reference>
<dbReference type="RefSeq" id="XP_056076657.1">
    <property type="nucleotide sequence ID" value="XM_056209835.1"/>
</dbReference>